<dbReference type="AlphaFoldDB" id="A0AAX6FKS1"/>
<sequence length="54" mass="5489">MARQATTGVTVVLVGAIGIEIGIELGIGIGIGIGTGIRRGILCWTMGTVIIPIR</sequence>
<dbReference type="EMBL" id="JANAVB010028075">
    <property type="protein sequence ID" value="KAJ6816883.1"/>
    <property type="molecule type" value="Genomic_DNA"/>
</dbReference>
<evidence type="ECO:0000313" key="1">
    <source>
        <dbReference type="EMBL" id="KAJ6816883.1"/>
    </source>
</evidence>
<reference evidence="1" key="2">
    <citation type="submission" date="2023-04" db="EMBL/GenBank/DDBJ databases">
        <authorList>
            <person name="Bruccoleri R.E."/>
            <person name="Oakeley E.J."/>
            <person name="Faust A.-M."/>
            <person name="Dessus-Babus S."/>
            <person name="Altorfer M."/>
            <person name="Burckhardt D."/>
            <person name="Oertli M."/>
            <person name="Naumann U."/>
            <person name="Petersen F."/>
            <person name="Wong J."/>
        </authorList>
    </citation>
    <scope>NUCLEOTIDE SEQUENCE</scope>
    <source>
        <strain evidence="1">GSM-AAB239-AS_SAM_17_03QT</strain>
        <tissue evidence="1">Leaf</tissue>
    </source>
</reference>
<reference evidence="1" key="1">
    <citation type="journal article" date="2023" name="GigaByte">
        <title>Genome assembly of the bearded iris, Iris pallida Lam.</title>
        <authorList>
            <person name="Bruccoleri R.E."/>
            <person name="Oakeley E.J."/>
            <person name="Faust A.M.E."/>
            <person name="Altorfer M."/>
            <person name="Dessus-Babus S."/>
            <person name="Burckhardt D."/>
            <person name="Oertli M."/>
            <person name="Naumann U."/>
            <person name="Petersen F."/>
            <person name="Wong J."/>
        </authorList>
    </citation>
    <scope>NUCLEOTIDE SEQUENCE</scope>
    <source>
        <strain evidence="1">GSM-AAB239-AS_SAM_17_03QT</strain>
    </source>
</reference>
<evidence type="ECO:0000313" key="2">
    <source>
        <dbReference type="Proteomes" id="UP001140949"/>
    </source>
</evidence>
<protein>
    <submittedName>
        <fullName evidence="1">Uncharacterized protein</fullName>
    </submittedName>
</protein>
<comment type="caution">
    <text evidence="1">The sequence shown here is derived from an EMBL/GenBank/DDBJ whole genome shotgun (WGS) entry which is preliminary data.</text>
</comment>
<name>A0AAX6FKS1_IRIPA</name>
<organism evidence="1 2">
    <name type="scientific">Iris pallida</name>
    <name type="common">Sweet iris</name>
    <dbReference type="NCBI Taxonomy" id="29817"/>
    <lineage>
        <taxon>Eukaryota</taxon>
        <taxon>Viridiplantae</taxon>
        <taxon>Streptophyta</taxon>
        <taxon>Embryophyta</taxon>
        <taxon>Tracheophyta</taxon>
        <taxon>Spermatophyta</taxon>
        <taxon>Magnoliopsida</taxon>
        <taxon>Liliopsida</taxon>
        <taxon>Asparagales</taxon>
        <taxon>Iridaceae</taxon>
        <taxon>Iridoideae</taxon>
        <taxon>Irideae</taxon>
        <taxon>Iris</taxon>
    </lineage>
</organism>
<keyword evidence="2" id="KW-1185">Reference proteome</keyword>
<accession>A0AAX6FKS1</accession>
<dbReference type="Proteomes" id="UP001140949">
    <property type="component" value="Unassembled WGS sequence"/>
</dbReference>
<proteinExistence type="predicted"/>
<gene>
    <name evidence="1" type="ORF">M6B38_416035</name>
</gene>